<evidence type="ECO:0000313" key="15">
    <source>
        <dbReference type="Proteomes" id="UP001556709"/>
    </source>
</evidence>
<evidence type="ECO:0000256" key="5">
    <source>
        <dbReference type="ARBA" id="ARBA00022705"/>
    </source>
</evidence>
<dbReference type="InterPro" id="IPR034151">
    <property type="entry name" value="TOPRIM_DnaG_bac"/>
</dbReference>
<evidence type="ECO:0000256" key="8">
    <source>
        <dbReference type="ARBA" id="ARBA00022833"/>
    </source>
</evidence>
<dbReference type="InterPro" id="IPR013264">
    <property type="entry name" value="DNAG_N"/>
</dbReference>
<dbReference type="SUPFAM" id="SSF117023">
    <property type="entry name" value="DNA primase DnaG, C-terminal domain"/>
    <property type="match status" value="1"/>
</dbReference>
<dbReference type="PROSITE" id="PS50880">
    <property type="entry name" value="TOPRIM"/>
    <property type="match status" value="1"/>
</dbReference>
<accession>A0ABV3TDC7</accession>
<dbReference type="Proteomes" id="UP001556709">
    <property type="component" value="Unassembled WGS sequence"/>
</dbReference>
<evidence type="ECO:0000256" key="4">
    <source>
        <dbReference type="ARBA" id="ARBA00022695"/>
    </source>
</evidence>
<dbReference type="PANTHER" id="PTHR30313">
    <property type="entry name" value="DNA PRIMASE"/>
    <property type="match status" value="1"/>
</dbReference>
<keyword evidence="9" id="KW-0460">Magnesium</keyword>
<dbReference type="InterPro" id="IPR006295">
    <property type="entry name" value="DNA_primase_DnaG"/>
</dbReference>
<name>A0ABV3TDC7_9GAMM</name>
<evidence type="ECO:0000256" key="1">
    <source>
        <dbReference type="ARBA" id="ARBA00022478"/>
    </source>
</evidence>
<keyword evidence="15" id="KW-1185">Reference proteome</keyword>
<dbReference type="Gene3D" id="1.10.860.10">
    <property type="entry name" value="DNAb Helicase, Chain A"/>
    <property type="match status" value="1"/>
</dbReference>
<dbReference type="EC" id="2.7.7.101" evidence="12"/>
<dbReference type="Gene3D" id="1.20.50.20">
    <property type="entry name" value="DnaG, RNA polymerase domain, helical bundle"/>
    <property type="match status" value="1"/>
</dbReference>
<evidence type="ECO:0000256" key="11">
    <source>
        <dbReference type="ARBA" id="ARBA00023163"/>
    </source>
</evidence>
<keyword evidence="5 12" id="KW-0235">DNA replication</keyword>
<dbReference type="InterPro" id="IPR037068">
    <property type="entry name" value="DNA_primase_core_N_sf"/>
</dbReference>
<organism evidence="14 15">
    <name type="scientific">Spiribacter pallidus</name>
    <dbReference type="NCBI Taxonomy" id="1987936"/>
    <lineage>
        <taxon>Bacteria</taxon>
        <taxon>Pseudomonadati</taxon>
        <taxon>Pseudomonadota</taxon>
        <taxon>Gammaproteobacteria</taxon>
        <taxon>Chromatiales</taxon>
        <taxon>Ectothiorhodospiraceae</taxon>
        <taxon>Spiribacter</taxon>
    </lineage>
</organism>
<dbReference type="SUPFAM" id="SSF56731">
    <property type="entry name" value="DNA primase core"/>
    <property type="match status" value="1"/>
</dbReference>
<keyword evidence="1 12" id="KW-0240">DNA-directed RNA polymerase</keyword>
<dbReference type="Pfam" id="PF08278">
    <property type="entry name" value="DnaG_DnaB_bind"/>
    <property type="match status" value="1"/>
</dbReference>
<evidence type="ECO:0000256" key="10">
    <source>
        <dbReference type="ARBA" id="ARBA00023125"/>
    </source>
</evidence>
<dbReference type="EMBL" id="JBAKFM010000003">
    <property type="protein sequence ID" value="MEX0469618.1"/>
    <property type="molecule type" value="Genomic_DNA"/>
</dbReference>
<dbReference type="InterPro" id="IPR050219">
    <property type="entry name" value="DnaG_primase"/>
</dbReference>
<dbReference type="HAMAP" id="MF_00974">
    <property type="entry name" value="DNA_primase_DnaG"/>
    <property type="match status" value="1"/>
</dbReference>
<protein>
    <recommendedName>
        <fullName evidence="12">DNA primase</fullName>
        <ecNumber evidence="12">2.7.7.101</ecNumber>
    </recommendedName>
</protein>
<evidence type="ECO:0000256" key="2">
    <source>
        <dbReference type="ARBA" id="ARBA00022515"/>
    </source>
</evidence>
<feature type="zinc finger region" description="CHC2-type" evidence="12">
    <location>
        <begin position="40"/>
        <end position="64"/>
    </location>
</feature>
<dbReference type="InterPro" id="IPR019475">
    <property type="entry name" value="DNA_primase_DnaB-bd"/>
</dbReference>
<dbReference type="NCBIfam" id="TIGR01391">
    <property type="entry name" value="dnaG"/>
    <property type="match status" value="1"/>
</dbReference>
<keyword evidence="4 12" id="KW-0548">Nucleotidyltransferase</keyword>
<dbReference type="InterPro" id="IPR016136">
    <property type="entry name" value="DNA_helicase_N/primase_C"/>
</dbReference>
<keyword evidence="7 12" id="KW-0863">Zinc-finger</keyword>
<evidence type="ECO:0000256" key="9">
    <source>
        <dbReference type="ARBA" id="ARBA00022842"/>
    </source>
</evidence>
<evidence type="ECO:0000256" key="6">
    <source>
        <dbReference type="ARBA" id="ARBA00022723"/>
    </source>
</evidence>
<evidence type="ECO:0000256" key="12">
    <source>
        <dbReference type="HAMAP-Rule" id="MF_00974"/>
    </source>
</evidence>
<comment type="subunit">
    <text evidence="12">Monomer. Interacts with DnaB.</text>
</comment>
<keyword evidence="11 12" id="KW-0804">Transcription</keyword>
<dbReference type="InterPro" id="IPR002694">
    <property type="entry name" value="Znf_CHC2"/>
</dbReference>
<dbReference type="SMART" id="SM00493">
    <property type="entry name" value="TOPRIM"/>
    <property type="match status" value="1"/>
</dbReference>
<feature type="domain" description="Toprim" evidence="13">
    <location>
        <begin position="253"/>
        <end position="335"/>
    </location>
</feature>
<evidence type="ECO:0000256" key="7">
    <source>
        <dbReference type="ARBA" id="ARBA00022771"/>
    </source>
</evidence>
<gene>
    <name evidence="12 14" type="primary">dnaG</name>
    <name evidence="14" type="ORF">V6X73_07760</name>
</gene>
<comment type="similarity">
    <text evidence="12">Belongs to the DnaG primase family.</text>
</comment>
<keyword evidence="6 12" id="KW-0479">Metal-binding</keyword>
<dbReference type="InterPro" id="IPR013173">
    <property type="entry name" value="DNA_primase_DnaG_DnaB-bd_dom"/>
</dbReference>
<evidence type="ECO:0000259" key="13">
    <source>
        <dbReference type="PROSITE" id="PS50880"/>
    </source>
</evidence>
<dbReference type="SUPFAM" id="SSF57783">
    <property type="entry name" value="Zinc beta-ribbon"/>
    <property type="match status" value="1"/>
</dbReference>
<evidence type="ECO:0000256" key="3">
    <source>
        <dbReference type="ARBA" id="ARBA00022679"/>
    </source>
</evidence>
<comment type="domain">
    <text evidence="12">Contains an N-terminal zinc-binding domain, a central core domain that contains the primase activity, and a C-terminal DnaB-binding domain.</text>
</comment>
<keyword evidence="2 12" id="KW-0639">Primosome</keyword>
<dbReference type="Pfam" id="PF10410">
    <property type="entry name" value="DnaB_bind"/>
    <property type="match status" value="1"/>
</dbReference>
<dbReference type="InterPro" id="IPR036977">
    <property type="entry name" value="DNA_primase_Znf_CHC2"/>
</dbReference>
<dbReference type="CDD" id="cd03364">
    <property type="entry name" value="TOPRIM_DnaG_primases"/>
    <property type="match status" value="1"/>
</dbReference>
<dbReference type="InterPro" id="IPR030846">
    <property type="entry name" value="DnaG_bac"/>
</dbReference>
<proteinExistence type="inferred from homology"/>
<reference evidence="14 15" key="1">
    <citation type="submission" date="2024-02" db="EMBL/GenBank/DDBJ databases">
        <title>New especies of Spiribacter isolated from saline water.</title>
        <authorList>
            <person name="Leon M.J."/>
            <person name="De La Haba R."/>
            <person name="Sanchez-Porro C."/>
            <person name="Ventosa A."/>
        </authorList>
    </citation>
    <scope>NUCLEOTIDE SEQUENCE [LARGE SCALE GENOMIC DNA]</scope>
    <source>
        <strain evidence="15">ag22IC6-390</strain>
    </source>
</reference>
<dbReference type="Gene3D" id="3.90.980.10">
    <property type="entry name" value="DNA primase, catalytic core, N-terminal domain"/>
    <property type="match status" value="1"/>
</dbReference>
<comment type="catalytic activity">
    <reaction evidence="12">
        <text>ssDNA + n NTP = ssDNA/pppN(pN)n-1 hybrid + (n-1) diphosphate.</text>
        <dbReference type="EC" id="2.7.7.101"/>
    </reaction>
</comment>
<comment type="cofactor">
    <cofactor evidence="12">
        <name>Zn(2+)</name>
        <dbReference type="ChEBI" id="CHEBI:29105"/>
    </cofactor>
    <text evidence="12">Binds 1 zinc ion per monomer.</text>
</comment>
<dbReference type="RefSeq" id="WP_367959045.1">
    <property type="nucleotide sequence ID" value="NZ_JBAKFH010000001.1"/>
</dbReference>
<dbReference type="Pfam" id="PF13155">
    <property type="entry name" value="Toprim_2"/>
    <property type="match status" value="1"/>
</dbReference>
<dbReference type="InterPro" id="IPR006171">
    <property type="entry name" value="TOPRIM_dom"/>
</dbReference>
<dbReference type="Pfam" id="PF01807">
    <property type="entry name" value="Zn_ribbon_DnaG"/>
    <property type="match status" value="1"/>
</dbReference>
<evidence type="ECO:0000313" key="14">
    <source>
        <dbReference type="EMBL" id="MEX0469618.1"/>
    </source>
</evidence>
<dbReference type="SMART" id="SM00400">
    <property type="entry name" value="ZnF_CHCC"/>
    <property type="match status" value="1"/>
</dbReference>
<dbReference type="Pfam" id="PF08275">
    <property type="entry name" value="DNAG_N"/>
    <property type="match status" value="1"/>
</dbReference>
<comment type="function">
    <text evidence="12">RNA polymerase that catalyzes the synthesis of short RNA molecules used as primers for DNA polymerase during DNA replication.</text>
</comment>
<dbReference type="Gene3D" id="3.40.1360.10">
    <property type="match status" value="1"/>
</dbReference>
<sequence>MAGRIPDSFIDELLARIDIAELVGERVQLKRSGSNYHGLCPFHGEKTPSFTVSADKQFYHCFGCGAHGSAIRFLMEYDRLEFREAVEQLATLAGMEIPTEARGGGNTEAQKPLYAVLEQASSHYQQWLRNHPGRQRAVDYLQTRGISGEIARTYGVGFAPPGWDNLLRAVADADPLKRAGLVVEKDNSRGYDRFRDRIMFPIRDRRGRTIGFGGRVIDEGEPKYLNSPETPVFQKGQELYGLYEALQADRHPPEMVVVEGYMDVVALAQAGIHRAVATLGTATSTRQVERLFRASADIVFCFDGDAAGLRAAWRALESALPAMRQGRQVRFLFLPEGDDPDSLVQREGKAGFDQRLTEATPLSDYLIDRLTREVDMQSMDGRARLIEQALPLLQKLPPDVYRHMLIERVAGLARLESDYLEGIVDGRETLTRSRQASAAEPGIDGSAVRRTPVRLAIALLLQRPGLAAEVEDVASLRGLDDLPGLPLLVQLLELGRNEPQITPSAVLERFRDSEYEVALWKLATWDHMVPEAGLADEFADAMTRVRRLLADRRLQYLNERLQAGELTAAEWDEWTRLKR</sequence>
<keyword evidence="3 12" id="KW-0808">Transferase</keyword>
<dbReference type="Gene3D" id="3.90.580.10">
    <property type="entry name" value="Zinc finger, CHC2-type domain"/>
    <property type="match status" value="1"/>
</dbReference>
<comment type="caution">
    <text evidence="14">The sequence shown here is derived from an EMBL/GenBank/DDBJ whole genome shotgun (WGS) entry which is preliminary data.</text>
</comment>
<dbReference type="PANTHER" id="PTHR30313:SF2">
    <property type="entry name" value="DNA PRIMASE"/>
    <property type="match status" value="1"/>
</dbReference>
<keyword evidence="8 12" id="KW-0862">Zinc</keyword>
<dbReference type="SMART" id="SM00766">
    <property type="entry name" value="DnaG_DnaB_bind"/>
    <property type="match status" value="1"/>
</dbReference>
<keyword evidence="10 12" id="KW-0238">DNA-binding</keyword>